<keyword evidence="2" id="KW-0479">Metal-binding</keyword>
<sequence>EMREKQKHVFNIMLDSALDNNLPVSIHSRESFADVLKMVEDKGIKKAHFHFFDGSEEQAREIGKLGYYISVPPYKSQKRAKAISAMPLQQIMAETDSPIVGSSPKSVENAVMFIAGIKKLDYVNAARLTTENTKAFFNIKYKSNQLSGLGRRQ</sequence>
<evidence type="ECO:0000256" key="2">
    <source>
        <dbReference type="ARBA" id="ARBA00022723"/>
    </source>
</evidence>
<dbReference type="InterPro" id="IPR032466">
    <property type="entry name" value="Metal_Hydrolase"/>
</dbReference>
<evidence type="ECO:0000313" key="4">
    <source>
        <dbReference type="EMBL" id="EQD47911.1"/>
    </source>
</evidence>
<reference evidence="4" key="1">
    <citation type="submission" date="2013-08" db="EMBL/GenBank/DDBJ databases">
        <authorList>
            <person name="Mendez C."/>
            <person name="Richter M."/>
            <person name="Ferrer M."/>
            <person name="Sanchez J."/>
        </authorList>
    </citation>
    <scope>NUCLEOTIDE SEQUENCE</scope>
</reference>
<dbReference type="PANTHER" id="PTHR46317:SF1">
    <property type="entry name" value="HYDROLASE, TATD FAMILY"/>
    <property type="match status" value="1"/>
</dbReference>
<name>T0ZHY2_9ZZZZ</name>
<comment type="caution">
    <text evidence="4">The sequence shown here is derived from an EMBL/GenBank/DDBJ whole genome shotgun (WGS) entry which is preliminary data.</text>
</comment>
<dbReference type="SUPFAM" id="SSF51556">
    <property type="entry name" value="Metallo-dependent hydrolases"/>
    <property type="match status" value="1"/>
</dbReference>
<keyword evidence="3" id="KW-0378">Hydrolase</keyword>
<gene>
    <name evidence="4" type="ORF">B2A_08226</name>
</gene>
<dbReference type="Gene3D" id="3.20.20.140">
    <property type="entry name" value="Metal-dependent hydrolases"/>
    <property type="match status" value="1"/>
</dbReference>
<dbReference type="AlphaFoldDB" id="T0ZHY2"/>
<organism evidence="4">
    <name type="scientific">mine drainage metagenome</name>
    <dbReference type="NCBI Taxonomy" id="410659"/>
    <lineage>
        <taxon>unclassified sequences</taxon>
        <taxon>metagenomes</taxon>
        <taxon>ecological metagenomes</taxon>
    </lineage>
</organism>
<proteinExistence type="inferred from homology"/>
<accession>T0ZHY2</accession>
<evidence type="ECO:0000256" key="3">
    <source>
        <dbReference type="ARBA" id="ARBA00022801"/>
    </source>
</evidence>
<dbReference type="PANTHER" id="PTHR46317">
    <property type="entry name" value="HYDROLASE OF PHP SUPERFAMILY-RELATED PROTEIN"/>
    <property type="match status" value="1"/>
</dbReference>
<protein>
    <submittedName>
        <fullName evidence="4">Tatd dnase</fullName>
    </submittedName>
</protein>
<comment type="similarity">
    <text evidence="1">Belongs to the metallo-dependent hydrolases superfamily. TatD-type hydrolase family.</text>
</comment>
<reference evidence="4" key="2">
    <citation type="journal article" date="2014" name="ISME J.">
        <title>Microbial stratification in low pH oxic and suboxic macroscopic growths along an acid mine drainage.</title>
        <authorList>
            <person name="Mendez-Garcia C."/>
            <person name="Mesa V."/>
            <person name="Sprenger R.R."/>
            <person name="Richter M."/>
            <person name="Diez M.S."/>
            <person name="Solano J."/>
            <person name="Bargiela R."/>
            <person name="Golyshina O.V."/>
            <person name="Manteca A."/>
            <person name="Ramos J.L."/>
            <person name="Gallego J.R."/>
            <person name="Llorente I."/>
            <person name="Martins Dos Santos V.A."/>
            <person name="Jensen O.N."/>
            <person name="Pelaez A.I."/>
            <person name="Sanchez J."/>
            <person name="Ferrer M."/>
        </authorList>
    </citation>
    <scope>NUCLEOTIDE SEQUENCE</scope>
</reference>
<dbReference type="EMBL" id="AUZZ01005916">
    <property type="protein sequence ID" value="EQD47911.1"/>
    <property type="molecule type" value="Genomic_DNA"/>
</dbReference>
<feature type="non-terminal residue" evidence="4">
    <location>
        <position position="1"/>
    </location>
</feature>
<dbReference type="GO" id="GO:0016788">
    <property type="term" value="F:hydrolase activity, acting on ester bonds"/>
    <property type="evidence" value="ECO:0007669"/>
    <property type="project" value="InterPro"/>
</dbReference>
<dbReference type="Pfam" id="PF01026">
    <property type="entry name" value="TatD_DNase"/>
    <property type="match status" value="1"/>
</dbReference>
<dbReference type="GO" id="GO:0046872">
    <property type="term" value="F:metal ion binding"/>
    <property type="evidence" value="ECO:0007669"/>
    <property type="project" value="UniProtKB-KW"/>
</dbReference>
<evidence type="ECO:0000256" key="1">
    <source>
        <dbReference type="ARBA" id="ARBA00009275"/>
    </source>
</evidence>
<dbReference type="InterPro" id="IPR001130">
    <property type="entry name" value="TatD-like"/>
</dbReference>